<keyword evidence="4" id="KW-1185">Reference proteome</keyword>
<evidence type="ECO:0000313" key="4">
    <source>
        <dbReference type="Proteomes" id="UP000652763"/>
    </source>
</evidence>
<dbReference type="RefSeq" id="WP_191746034.1">
    <property type="nucleotide sequence ID" value="NZ_JACSQC010000002.1"/>
</dbReference>
<dbReference type="InterPro" id="IPR036514">
    <property type="entry name" value="SGNH_hydro_sf"/>
</dbReference>
<keyword evidence="3" id="KW-0378">Hydrolase</keyword>
<dbReference type="SUPFAM" id="SSF52266">
    <property type="entry name" value="SGNH hydrolase"/>
    <property type="match status" value="1"/>
</dbReference>
<dbReference type="InterPro" id="IPR051532">
    <property type="entry name" value="Ester_Hydrolysis_Enzymes"/>
</dbReference>
<gene>
    <name evidence="3" type="ORF">H9638_04605</name>
</gene>
<protein>
    <submittedName>
        <fullName evidence="3">SGNH/GDSL hydrolase family protein</fullName>
    </submittedName>
</protein>
<evidence type="ECO:0000313" key="3">
    <source>
        <dbReference type="EMBL" id="MBD8043089.1"/>
    </source>
</evidence>
<dbReference type="PANTHER" id="PTHR30383">
    <property type="entry name" value="THIOESTERASE 1/PROTEASE 1/LYSOPHOSPHOLIPASE L1"/>
    <property type="match status" value="1"/>
</dbReference>
<dbReference type="Proteomes" id="UP000652763">
    <property type="component" value="Unassembled WGS sequence"/>
</dbReference>
<feature type="region of interest" description="Disordered" evidence="1">
    <location>
        <begin position="44"/>
        <end position="66"/>
    </location>
</feature>
<evidence type="ECO:0000256" key="1">
    <source>
        <dbReference type="SAM" id="MobiDB-lite"/>
    </source>
</evidence>
<proteinExistence type="predicted"/>
<dbReference type="Pfam" id="PF13472">
    <property type="entry name" value="Lipase_GDSL_2"/>
    <property type="match status" value="1"/>
</dbReference>
<dbReference type="Gene3D" id="3.40.50.1110">
    <property type="entry name" value="SGNH hydrolase"/>
    <property type="match status" value="1"/>
</dbReference>
<dbReference type="InterPro" id="IPR013830">
    <property type="entry name" value="SGNH_hydro"/>
</dbReference>
<dbReference type="EMBL" id="JACSQC010000002">
    <property type="protein sequence ID" value="MBD8043089.1"/>
    <property type="molecule type" value="Genomic_DNA"/>
</dbReference>
<reference evidence="3 4" key="1">
    <citation type="submission" date="2020-08" db="EMBL/GenBank/DDBJ databases">
        <title>A Genomic Blueprint of the Chicken Gut Microbiome.</title>
        <authorList>
            <person name="Gilroy R."/>
            <person name="Ravi A."/>
            <person name="Getino M."/>
            <person name="Pursley I."/>
            <person name="Horton D.L."/>
            <person name="Alikhan N.-F."/>
            <person name="Baker D."/>
            <person name="Gharbi K."/>
            <person name="Hall N."/>
            <person name="Watson M."/>
            <person name="Adriaenssens E.M."/>
            <person name="Foster-Nyarko E."/>
            <person name="Jarju S."/>
            <person name="Secka A."/>
            <person name="Antonio M."/>
            <person name="Oren A."/>
            <person name="Chaudhuri R."/>
            <person name="La Ragione R.M."/>
            <person name="Hildebrand F."/>
            <person name="Pallen M.J."/>
        </authorList>
    </citation>
    <scope>NUCLEOTIDE SEQUENCE [LARGE SCALE GENOMIC DNA]</scope>
    <source>
        <strain evidence="3 4">Sa2BUA2</strain>
    </source>
</reference>
<organism evidence="3 4">
    <name type="scientific">Arthrobacter pullicola</name>
    <dbReference type="NCBI Taxonomy" id="2762224"/>
    <lineage>
        <taxon>Bacteria</taxon>
        <taxon>Bacillati</taxon>
        <taxon>Actinomycetota</taxon>
        <taxon>Actinomycetes</taxon>
        <taxon>Micrococcales</taxon>
        <taxon>Micrococcaceae</taxon>
        <taxon>Arthrobacter</taxon>
    </lineage>
</organism>
<accession>A0ABR8YGJ8</accession>
<dbReference type="CDD" id="cd00229">
    <property type="entry name" value="SGNH_hydrolase"/>
    <property type="match status" value="1"/>
</dbReference>
<sequence>MPTRHANHRSSRIPSRGPRILGLLALVLAAALLSFYALSQTGPATGVTPRSAVPETPRSADTGPAAVPRIEILGDSYVGSSDEGGKGLANWTSLVGTRFHEGNKPVEINPVAQPGSGYLARGVTGLVFSEAAAERLSPEADVVLVFGSRNDGRQSDTAMYEAARTLYSDLRALAPKAEIIVIGPVWVDANVPDFISANNEAMARAAAEEKVSYVDAVAEGWFTGTDGSLIGIDGVHPTDAGHAYLAEKIYPLLAGTVADLAR</sequence>
<dbReference type="PANTHER" id="PTHR30383:SF29">
    <property type="entry name" value="SGNH HYDROLASE-TYPE ESTERASE DOMAIN-CONTAINING PROTEIN"/>
    <property type="match status" value="1"/>
</dbReference>
<feature type="domain" description="SGNH hydrolase-type esterase" evidence="2">
    <location>
        <begin position="73"/>
        <end position="243"/>
    </location>
</feature>
<name>A0ABR8YGJ8_9MICC</name>
<comment type="caution">
    <text evidence="3">The sequence shown here is derived from an EMBL/GenBank/DDBJ whole genome shotgun (WGS) entry which is preliminary data.</text>
</comment>
<evidence type="ECO:0000259" key="2">
    <source>
        <dbReference type="Pfam" id="PF13472"/>
    </source>
</evidence>
<dbReference type="GO" id="GO:0016787">
    <property type="term" value="F:hydrolase activity"/>
    <property type="evidence" value="ECO:0007669"/>
    <property type="project" value="UniProtKB-KW"/>
</dbReference>